<dbReference type="InterPro" id="IPR049537">
    <property type="entry name" value="RelB-like"/>
</dbReference>
<dbReference type="AlphaFoldDB" id="A0A4P5ZAJ9"/>
<protein>
    <submittedName>
        <fullName evidence="1">Uncharacterized protein</fullName>
    </submittedName>
</protein>
<evidence type="ECO:0000313" key="2">
    <source>
        <dbReference type="Proteomes" id="UP000299794"/>
    </source>
</evidence>
<evidence type="ECO:0000313" key="1">
    <source>
        <dbReference type="EMBL" id="GDZ92513.1"/>
    </source>
</evidence>
<dbReference type="EMBL" id="BJCD01000028">
    <property type="protein sequence ID" value="GDZ92513.1"/>
    <property type="molecule type" value="Genomic_DNA"/>
</dbReference>
<proteinExistence type="predicted"/>
<accession>A0A4P5ZAJ9</accession>
<sequence length="94" mass="10723">MKGIQFVVNEAGEKQAVLIDLAEWGELWEDFYDVLVAHTRQDEEEVSGEGLKQEIETIKENIEDYCLNKAMDEAKITPLLCSEQAIDFLAEDDD</sequence>
<dbReference type="Pfam" id="PF18506">
    <property type="entry name" value="RelB-like"/>
    <property type="match status" value="1"/>
</dbReference>
<organism evidence="1 2">
    <name type="scientific">Planktothrix agardhii CCAP 1459/11A</name>
    <dbReference type="NCBI Taxonomy" id="282420"/>
    <lineage>
        <taxon>Bacteria</taxon>
        <taxon>Bacillati</taxon>
        <taxon>Cyanobacteriota</taxon>
        <taxon>Cyanophyceae</taxon>
        <taxon>Oscillatoriophycideae</taxon>
        <taxon>Oscillatoriales</taxon>
        <taxon>Microcoleaceae</taxon>
        <taxon>Planktothrix</taxon>
    </lineage>
</organism>
<dbReference type="Proteomes" id="UP000299794">
    <property type="component" value="Unassembled WGS sequence"/>
</dbReference>
<name>A0A4P5ZAJ9_PLAAG</name>
<dbReference type="RefSeq" id="WP_141293190.1">
    <property type="nucleotide sequence ID" value="NZ_BJCD01000028.1"/>
</dbReference>
<comment type="caution">
    <text evidence="1">The sequence shown here is derived from an EMBL/GenBank/DDBJ whole genome shotgun (WGS) entry which is preliminary data.</text>
</comment>
<gene>
    <name evidence="1" type="ORF">PA905_02080</name>
</gene>
<reference evidence="2" key="1">
    <citation type="submission" date="2019-02" db="EMBL/GenBank/DDBJ databases">
        <title>Draft genome sequence of Planktothrix agardhii NIES-905.</title>
        <authorList>
            <person name="Yamaguchi H."/>
            <person name="Suzuki S."/>
            <person name="Kawachi M."/>
        </authorList>
    </citation>
    <scope>NUCLEOTIDE SEQUENCE [LARGE SCALE GENOMIC DNA]</scope>
    <source>
        <strain evidence="2">CCAP 1459/11A</strain>
    </source>
</reference>